<reference evidence="1 2" key="1">
    <citation type="submission" date="2023-05" db="EMBL/GenBank/DDBJ databases">
        <title>Genomic insight into Chryseobacterium sp. wdc7 isolated forest soil (Gotjawal).</title>
        <authorList>
            <person name="Park S.-J."/>
        </authorList>
    </citation>
    <scope>NUCLEOTIDE SEQUENCE [LARGE SCALE GENOMIC DNA]</scope>
    <source>
        <strain evidence="2">wdc7</strain>
    </source>
</reference>
<keyword evidence="2" id="KW-1185">Reference proteome</keyword>
<organism evidence="1 2">
    <name type="scientific">Chryseobacterium gotjawalense</name>
    <dbReference type="NCBI Taxonomy" id="3042315"/>
    <lineage>
        <taxon>Bacteria</taxon>
        <taxon>Pseudomonadati</taxon>
        <taxon>Bacteroidota</taxon>
        <taxon>Flavobacteriia</taxon>
        <taxon>Flavobacteriales</taxon>
        <taxon>Weeksellaceae</taxon>
        <taxon>Chryseobacterium group</taxon>
        <taxon>Chryseobacterium</taxon>
    </lineage>
</organism>
<evidence type="ECO:0008006" key="3">
    <source>
        <dbReference type="Google" id="ProtNLM"/>
    </source>
</evidence>
<proteinExistence type="predicted"/>
<dbReference type="Proteomes" id="UP001241656">
    <property type="component" value="Chromosome"/>
</dbReference>
<sequence>MVTPKTFLLVMPDYSDFSELFMKNLEKSGFQASLITDKIPVFKYKGNQRLLNFFRKTFLKDKNFKKELVANFKQNEFLKLADDLKQNFDYVLVIRPDEFPIPFIEKFRNKTSKLIAYQWDGIEKFPEVKNYFSLFDSFFCFEEVKDVENVKKITNFYFDFDDFKSTQPIQKNMRPVFYFVGLDWENRRKKIDNFVQFAVENNISLNFYLQEFDKNENKNPNITYIKKRISFAENLEFVKKADVLLDFVDPRHDGLSIRFFEGMYYKKKVITDNKMVRNYEFYHPSNILVLENNYQDIDEFLKIPYYEISDKIVKKYGFSSWIKKIIKE</sequence>
<evidence type="ECO:0000313" key="1">
    <source>
        <dbReference type="EMBL" id="WHF51236.1"/>
    </source>
</evidence>
<accession>A0ABY8RB96</accession>
<dbReference type="EMBL" id="CP124855">
    <property type="protein sequence ID" value="WHF51236.1"/>
    <property type="molecule type" value="Genomic_DNA"/>
</dbReference>
<protein>
    <recommendedName>
        <fullName evidence="3">Lipopolysaccharide biosynthesis protein</fullName>
    </recommendedName>
</protein>
<name>A0ABY8RB96_9FLAO</name>
<dbReference type="RefSeq" id="WP_282904599.1">
    <property type="nucleotide sequence ID" value="NZ_CP124855.1"/>
</dbReference>
<gene>
    <name evidence="1" type="ORF">QGN23_12465</name>
</gene>
<evidence type="ECO:0000313" key="2">
    <source>
        <dbReference type="Proteomes" id="UP001241656"/>
    </source>
</evidence>